<organism evidence="2">
    <name type="scientific">human gut metagenome</name>
    <dbReference type="NCBI Taxonomy" id="408170"/>
    <lineage>
        <taxon>unclassified sequences</taxon>
        <taxon>metagenomes</taxon>
        <taxon>organismal metagenomes</taxon>
    </lineage>
</organism>
<comment type="caution">
    <text evidence="2">The sequence shown here is derived from an EMBL/GenBank/DDBJ whole genome shotgun (WGS) entry which is preliminary data.</text>
</comment>
<dbReference type="AlphaFoldDB" id="K1SQQ9"/>
<protein>
    <submittedName>
        <fullName evidence="2">Cell wall/surface repeat protein</fullName>
    </submittedName>
</protein>
<dbReference type="Pfam" id="PF00395">
    <property type="entry name" value="SLH"/>
    <property type="match status" value="3"/>
</dbReference>
<reference evidence="2" key="1">
    <citation type="journal article" date="2013" name="Environ. Microbiol.">
        <title>Microbiota from the distal guts of lean and obese adolescents exhibit partial functional redundancy besides clear differences in community structure.</title>
        <authorList>
            <person name="Ferrer M."/>
            <person name="Ruiz A."/>
            <person name="Lanza F."/>
            <person name="Haange S.B."/>
            <person name="Oberbach A."/>
            <person name="Till H."/>
            <person name="Bargiela R."/>
            <person name="Campoy C."/>
            <person name="Segura M.T."/>
            <person name="Richter M."/>
            <person name="von Bergen M."/>
            <person name="Seifert J."/>
            <person name="Suarez A."/>
        </authorList>
    </citation>
    <scope>NUCLEOTIDE SEQUENCE</scope>
</reference>
<evidence type="ECO:0000259" key="1">
    <source>
        <dbReference type="PROSITE" id="PS51272"/>
    </source>
</evidence>
<dbReference type="PROSITE" id="PS51272">
    <property type="entry name" value="SLH"/>
    <property type="match status" value="3"/>
</dbReference>
<feature type="domain" description="SLH" evidence="1">
    <location>
        <begin position="177"/>
        <end position="240"/>
    </location>
</feature>
<dbReference type="EMBL" id="AJWZ01007699">
    <property type="protein sequence ID" value="EKC56175.1"/>
    <property type="molecule type" value="Genomic_DNA"/>
</dbReference>
<sequence length="302" mass="33405">SYSPPIVHLNGYSANGHYVMIIGQVSATEYRVLDPAVKSIYSMTLTNGSTVHYFKGSERVTEAVQYYYPVHHWSAWTAIETDNGAVNMERTCVDCGKTETAKIPDPCVGDEYCAGGVFDDMPAASDWMHEGIDYCVLFGLMNGVDKNQFDPLGQTTRAMLVSILYRMAGEPDVSELPEAPFVDVSDDTWYTAAVRWAYANEVVLGTDDTHFAPDARLTRAQLVTMLYRAYGPEKGVRPRPIGGYTDWNTVPDWAYSATTWAVSMGILYGTSSTELSPNTGANRAQLALFMMRTCRLQGELDS</sequence>
<dbReference type="InterPro" id="IPR001119">
    <property type="entry name" value="SLH_dom"/>
</dbReference>
<proteinExistence type="predicted"/>
<name>K1SQQ9_9ZZZZ</name>
<feature type="non-terminal residue" evidence="2">
    <location>
        <position position="1"/>
    </location>
</feature>
<accession>K1SQQ9</accession>
<feature type="domain" description="SLH" evidence="1">
    <location>
        <begin position="241"/>
        <end position="302"/>
    </location>
</feature>
<feature type="domain" description="SLH" evidence="1">
    <location>
        <begin position="115"/>
        <end position="174"/>
    </location>
</feature>
<evidence type="ECO:0000313" key="2">
    <source>
        <dbReference type="EMBL" id="EKC56175.1"/>
    </source>
</evidence>
<gene>
    <name evidence="2" type="ORF">OBE_11201</name>
</gene>